<dbReference type="AlphaFoldDB" id="A0AA37UNM0"/>
<sequence length="277" mass="30290">MAVPDFEQYVGTLGRLSVHVDPLAASEESDLIRAVADDLAGLQWIDADALEWWAATHADQAGLLGLVVGLTQERMKNVLRERFGTTSARQVALRSPAELIAYLDEEFDLLGVLAEHRHATFTFGDLLVARAGSRARAAAAGRSGRRIEDRIEQIALDLGLTVRTRTRFQGRGHDAPADLLVLRGDEPVIAVAAKGFDSTGSKLGDAVREIVEMASVRKPTQFVFAVVDGIGWLSRQSDLRRIHALWAGGEIDGLYTLATLDRFRDDLEQAARRLALL</sequence>
<comment type="caution">
    <text evidence="1">The sequence shown here is derived from an EMBL/GenBank/DDBJ whole genome shotgun (WGS) entry which is preliminary data.</text>
</comment>
<protein>
    <recommendedName>
        <fullName evidence="3">Restriction endonuclease type II DpnII-like domain-containing protein</fullName>
    </recommendedName>
</protein>
<name>A0AA37UNM0_9MICO</name>
<dbReference type="RefSeq" id="WP_284233328.1">
    <property type="nucleotide sequence ID" value="NZ_BSUL01000001.1"/>
</dbReference>
<evidence type="ECO:0000313" key="1">
    <source>
        <dbReference type="EMBL" id="GMA29330.1"/>
    </source>
</evidence>
<accession>A0AA37UNM0</accession>
<reference evidence="1 2" key="1">
    <citation type="journal article" date="2014" name="Int. J. Syst. Evol. Microbiol.">
        <title>Complete genome sequence of Corynebacterium casei LMG S-19264T (=DSM 44701T), isolated from a smear-ripened cheese.</title>
        <authorList>
            <consortium name="US DOE Joint Genome Institute (JGI-PGF)"/>
            <person name="Walter F."/>
            <person name="Albersmeier A."/>
            <person name="Kalinowski J."/>
            <person name="Ruckert C."/>
        </authorList>
    </citation>
    <scope>NUCLEOTIDE SEQUENCE [LARGE SCALE GENOMIC DNA]</scope>
    <source>
        <strain evidence="1 2">NBRC 112289</strain>
    </source>
</reference>
<evidence type="ECO:0008006" key="3">
    <source>
        <dbReference type="Google" id="ProtNLM"/>
    </source>
</evidence>
<keyword evidence="2" id="KW-1185">Reference proteome</keyword>
<proteinExistence type="predicted"/>
<dbReference type="EMBL" id="BSUL01000001">
    <property type="protein sequence ID" value="GMA29330.1"/>
    <property type="molecule type" value="Genomic_DNA"/>
</dbReference>
<evidence type="ECO:0000313" key="2">
    <source>
        <dbReference type="Proteomes" id="UP001157160"/>
    </source>
</evidence>
<gene>
    <name evidence="1" type="ORF">GCM10025874_25830</name>
</gene>
<dbReference type="Proteomes" id="UP001157160">
    <property type="component" value="Unassembled WGS sequence"/>
</dbReference>
<organism evidence="1 2">
    <name type="scientific">Arenivirga flava</name>
    <dbReference type="NCBI Taxonomy" id="1930060"/>
    <lineage>
        <taxon>Bacteria</taxon>
        <taxon>Bacillati</taxon>
        <taxon>Actinomycetota</taxon>
        <taxon>Actinomycetes</taxon>
        <taxon>Micrococcales</taxon>
        <taxon>Microbacteriaceae</taxon>
        <taxon>Arenivirga</taxon>
    </lineage>
</organism>